<dbReference type="AlphaFoldDB" id="A0A5N5QWK4"/>
<dbReference type="CDD" id="cd00086">
    <property type="entry name" value="homeodomain"/>
    <property type="match status" value="1"/>
</dbReference>
<reference evidence="2 3" key="1">
    <citation type="journal article" date="2019" name="Fungal Biol. Biotechnol.">
        <title>Draft genome sequence of fastidious pathogen Ceratobasidium theobromae, which causes vascular-streak dieback in Theobroma cacao.</title>
        <authorList>
            <person name="Ali S.S."/>
            <person name="Asman A."/>
            <person name="Shao J."/>
            <person name="Firmansyah A.P."/>
            <person name="Susilo A.W."/>
            <person name="Rosmana A."/>
            <person name="McMahon P."/>
            <person name="Junaid M."/>
            <person name="Guest D."/>
            <person name="Kheng T.Y."/>
            <person name="Meinhardt L.W."/>
            <person name="Bailey B.A."/>
        </authorList>
    </citation>
    <scope>NUCLEOTIDE SEQUENCE [LARGE SCALE GENOMIC DNA]</scope>
    <source>
        <strain evidence="2 3">CT2</strain>
    </source>
</reference>
<dbReference type="Proteomes" id="UP000383932">
    <property type="component" value="Unassembled WGS sequence"/>
</dbReference>
<feature type="compositionally biased region" description="Low complexity" evidence="1">
    <location>
        <begin position="124"/>
        <end position="164"/>
    </location>
</feature>
<feature type="region of interest" description="Disordered" evidence="1">
    <location>
        <begin position="1"/>
        <end position="24"/>
    </location>
</feature>
<sequence length="207" mass="22536">MPRISAQHTSRRSSHGQDGGALPKRVQAGARVHVTYQEFVQFMELWDASKGRPNREQIAELGTKLGRHVAHLAVWFSNRRQNIANEARRIGRQLTAKEQSNILWSKYRETAAERENAAEREAVDVAATGSRSTSSSPGKSASPVPSLSDDSSSSISDWSPTASPEAPVATLEDVSVLSPLDALLHVANREKNVYEACEALLGLGCPH</sequence>
<comment type="caution">
    <text evidence="2">The sequence shown here is derived from an EMBL/GenBank/DDBJ whole genome shotgun (WGS) entry which is preliminary data.</text>
</comment>
<evidence type="ECO:0000313" key="2">
    <source>
        <dbReference type="EMBL" id="KAB5595991.1"/>
    </source>
</evidence>
<dbReference type="OrthoDB" id="3219473at2759"/>
<proteinExistence type="predicted"/>
<evidence type="ECO:0000256" key="1">
    <source>
        <dbReference type="SAM" id="MobiDB-lite"/>
    </source>
</evidence>
<gene>
    <name evidence="2" type="ORF">CTheo_508</name>
</gene>
<dbReference type="SUPFAM" id="SSF46689">
    <property type="entry name" value="Homeodomain-like"/>
    <property type="match status" value="1"/>
</dbReference>
<protein>
    <recommendedName>
        <fullName evidence="4">Homeobox domain-containing protein</fullName>
    </recommendedName>
</protein>
<dbReference type="EMBL" id="SSOP01000004">
    <property type="protein sequence ID" value="KAB5595991.1"/>
    <property type="molecule type" value="Genomic_DNA"/>
</dbReference>
<dbReference type="InterPro" id="IPR009057">
    <property type="entry name" value="Homeodomain-like_sf"/>
</dbReference>
<dbReference type="Gene3D" id="1.10.10.60">
    <property type="entry name" value="Homeodomain-like"/>
    <property type="match status" value="1"/>
</dbReference>
<feature type="region of interest" description="Disordered" evidence="1">
    <location>
        <begin position="119"/>
        <end position="166"/>
    </location>
</feature>
<keyword evidence="3" id="KW-1185">Reference proteome</keyword>
<name>A0A5N5QWK4_9AGAM</name>
<dbReference type="InterPro" id="IPR001356">
    <property type="entry name" value="HD"/>
</dbReference>
<organism evidence="2 3">
    <name type="scientific">Ceratobasidium theobromae</name>
    <dbReference type="NCBI Taxonomy" id="1582974"/>
    <lineage>
        <taxon>Eukaryota</taxon>
        <taxon>Fungi</taxon>
        <taxon>Dikarya</taxon>
        <taxon>Basidiomycota</taxon>
        <taxon>Agaricomycotina</taxon>
        <taxon>Agaricomycetes</taxon>
        <taxon>Cantharellales</taxon>
        <taxon>Ceratobasidiaceae</taxon>
        <taxon>Ceratobasidium</taxon>
    </lineage>
</organism>
<dbReference type="GO" id="GO:0003677">
    <property type="term" value="F:DNA binding"/>
    <property type="evidence" value="ECO:0007669"/>
    <property type="project" value="InterPro"/>
</dbReference>
<evidence type="ECO:0008006" key="4">
    <source>
        <dbReference type="Google" id="ProtNLM"/>
    </source>
</evidence>
<evidence type="ECO:0000313" key="3">
    <source>
        <dbReference type="Proteomes" id="UP000383932"/>
    </source>
</evidence>
<accession>A0A5N5QWK4</accession>